<dbReference type="Pfam" id="PF05495">
    <property type="entry name" value="zf-CHY"/>
    <property type="match status" value="1"/>
</dbReference>
<proteinExistence type="predicted"/>
<evidence type="ECO:0000313" key="11">
    <source>
        <dbReference type="WBParaSite" id="TCNE_0001013301-mRNA-1"/>
    </source>
</evidence>
<dbReference type="InterPro" id="IPR036855">
    <property type="entry name" value="Znf_CCCH_sf"/>
</dbReference>
<feature type="domain" description="CHY-type" evidence="8">
    <location>
        <begin position="665"/>
        <end position="734"/>
    </location>
</feature>
<protein>
    <submittedName>
        <fullName evidence="11">C18H10.09</fullName>
    </submittedName>
</protein>
<feature type="zinc finger region" description="C3H1-type" evidence="5">
    <location>
        <begin position="193"/>
        <end position="221"/>
    </location>
</feature>
<evidence type="ECO:0000256" key="1">
    <source>
        <dbReference type="ARBA" id="ARBA00022723"/>
    </source>
</evidence>
<keyword evidence="10" id="KW-1185">Reference proteome</keyword>
<dbReference type="InterPro" id="IPR041367">
    <property type="entry name" value="Znf-CCCH_4"/>
</dbReference>
<evidence type="ECO:0000313" key="9">
    <source>
        <dbReference type="EMBL" id="VDM41454.1"/>
    </source>
</evidence>
<feature type="region of interest" description="Disordered" evidence="6">
    <location>
        <begin position="1"/>
        <end position="23"/>
    </location>
</feature>
<evidence type="ECO:0000259" key="8">
    <source>
        <dbReference type="PROSITE" id="PS51266"/>
    </source>
</evidence>
<sequence length="790" mass="87941">MNAQCQVHRASPRAAPAPDENIHRMLVGDNTKISDEQKVDGCYSMKSTVATGDKTSEGFIDKHSLKLPKPKEENRNGSQPANPTYYGAESKPVKKQPSPRTARDGGVPSQKSSSRFEQRRFRRPPHAVSRAVATGAGSKKDEKVPSLSGGGRTEAEGVIAAEEEGTGIAGNGNAADASEITALTDANKSNSKPPKRRICKYFATEQSCYFGDRCRFLHIQTAEKKLESLRSASEQEPASVLSTDVPSRKIPFRPRTLQLTKEQLGSPEQLHIFDSEVAYFKRRFPGTVVTKSEKGAAIVFEYSVTDPEWIFDVKAMRFIFTLPQSYPVDKGCLSVGDDSLPKPLVIHLEKAFSEYLTARWKAFESKNAFESVGKSLIKWIDRSIFELFIAGLKKTKMIFEAENAGISLILPSAPSETTIPSTDTKFVGTNEGDGDLQSMHMEKKKDDAEIATMEDVEQQAGKDEEDKNNEIDEVVPSEVFVADNTPSTTNETSATIDVRVQWNDLSANIASLSAASLAVSTKCVKCGALSFVTCVPHRIVTATCRRCSNRQSIYMKPELVHENSNVIARLDPKGCRPVDCVLLSSSFRFVCLNCNREATAENLGYGVAHKTWCFSCHTKCEFDISAIRFAGNFHLIAKEDEMMPKIKITKKKKPEQQIIIVDGEPLPDHGTCKHYKKSYRWLRFPCCGKLYPCDSCHDENELDHEMKFATRMVCGFCSKEQPFQKAKPCIRCSENVTRVKTSHWEGGKGCRDQNLMSRNDDRKYANSRMKTVSKKHAGQLQVKKKSPKDD</sequence>
<gene>
    <name evidence="9" type="ORF">TCNE_LOCUS10133</name>
</gene>
<accession>A0A183UNR3</accession>
<name>A0A183UNR3_TOXCA</name>
<evidence type="ECO:0000256" key="4">
    <source>
        <dbReference type="PROSITE-ProRule" id="PRU00601"/>
    </source>
</evidence>
<keyword evidence="2 4" id="KW-0863">Zinc-finger</keyword>
<evidence type="ECO:0000256" key="3">
    <source>
        <dbReference type="ARBA" id="ARBA00022833"/>
    </source>
</evidence>
<dbReference type="SUPFAM" id="SSF161219">
    <property type="entry name" value="CHY zinc finger-like"/>
    <property type="match status" value="1"/>
</dbReference>
<evidence type="ECO:0000256" key="5">
    <source>
        <dbReference type="PROSITE-ProRule" id="PRU00723"/>
    </source>
</evidence>
<feature type="domain" description="C3H1-type" evidence="7">
    <location>
        <begin position="193"/>
        <end position="221"/>
    </location>
</feature>
<evidence type="ECO:0000259" key="7">
    <source>
        <dbReference type="PROSITE" id="PS50103"/>
    </source>
</evidence>
<feature type="compositionally biased region" description="Basic residues" evidence="6">
    <location>
        <begin position="771"/>
        <end position="790"/>
    </location>
</feature>
<dbReference type="InterPro" id="IPR037274">
    <property type="entry name" value="Znf_CHY_sf"/>
</dbReference>
<reference evidence="9 10" key="2">
    <citation type="submission" date="2018-11" db="EMBL/GenBank/DDBJ databases">
        <authorList>
            <consortium name="Pathogen Informatics"/>
        </authorList>
    </citation>
    <scope>NUCLEOTIDE SEQUENCE [LARGE SCALE GENOMIC DNA]</scope>
</reference>
<feature type="region of interest" description="Disordered" evidence="6">
    <location>
        <begin position="54"/>
        <end position="153"/>
    </location>
</feature>
<dbReference type="Pfam" id="PF18044">
    <property type="entry name" value="zf-CCCH_4"/>
    <property type="match status" value="1"/>
</dbReference>
<dbReference type="SMART" id="SM00356">
    <property type="entry name" value="ZnF_C3H1"/>
    <property type="match status" value="1"/>
</dbReference>
<dbReference type="Proteomes" id="UP000050794">
    <property type="component" value="Unassembled WGS sequence"/>
</dbReference>
<dbReference type="InterPro" id="IPR000571">
    <property type="entry name" value="Znf_CCCH"/>
</dbReference>
<dbReference type="PROSITE" id="PS50103">
    <property type="entry name" value="ZF_C3H1"/>
    <property type="match status" value="1"/>
</dbReference>
<dbReference type="SUPFAM" id="SSF90229">
    <property type="entry name" value="CCCH zinc finger"/>
    <property type="match status" value="1"/>
</dbReference>
<dbReference type="GO" id="GO:0008270">
    <property type="term" value="F:zinc ion binding"/>
    <property type="evidence" value="ECO:0007669"/>
    <property type="project" value="UniProtKB-KW"/>
</dbReference>
<keyword evidence="1 5" id="KW-0479">Metal-binding</keyword>
<dbReference type="Gene3D" id="4.10.1000.10">
    <property type="entry name" value="Zinc finger, CCCH-type"/>
    <property type="match status" value="1"/>
</dbReference>
<feature type="region of interest" description="Disordered" evidence="6">
    <location>
        <begin position="766"/>
        <end position="790"/>
    </location>
</feature>
<feature type="region of interest" description="Disordered" evidence="6">
    <location>
        <begin position="419"/>
        <end position="439"/>
    </location>
</feature>
<evidence type="ECO:0000313" key="10">
    <source>
        <dbReference type="Proteomes" id="UP000050794"/>
    </source>
</evidence>
<keyword evidence="3 5" id="KW-0862">Zinc</keyword>
<organism evidence="10 11">
    <name type="scientific">Toxocara canis</name>
    <name type="common">Canine roundworm</name>
    <dbReference type="NCBI Taxonomy" id="6265"/>
    <lineage>
        <taxon>Eukaryota</taxon>
        <taxon>Metazoa</taxon>
        <taxon>Ecdysozoa</taxon>
        <taxon>Nematoda</taxon>
        <taxon>Chromadorea</taxon>
        <taxon>Rhabditida</taxon>
        <taxon>Spirurina</taxon>
        <taxon>Ascaridomorpha</taxon>
        <taxon>Ascaridoidea</taxon>
        <taxon>Toxocaridae</taxon>
        <taxon>Toxocara</taxon>
    </lineage>
</organism>
<dbReference type="WBParaSite" id="TCNE_0001013301-mRNA-1">
    <property type="protein sequence ID" value="TCNE_0001013301-mRNA-1"/>
    <property type="gene ID" value="TCNE_0001013301"/>
</dbReference>
<dbReference type="AlphaFoldDB" id="A0A183UNR3"/>
<feature type="compositionally biased region" description="Basic and acidic residues" evidence="6">
    <location>
        <begin position="54"/>
        <end position="75"/>
    </location>
</feature>
<evidence type="ECO:0000256" key="2">
    <source>
        <dbReference type="ARBA" id="ARBA00022771"/>
    </source>
</evidence>
<reference evidence="11" key="1">
    <citation type="submission" date="2016-06" db="UniProtKB">
        <authorList>
            <consortium name="WormBaseParasite"/>
        </authorList>
    </citation>
    <scope>IDENTIFICATION</scope>
</reference>
<dbReference type="InterPro" id="IPR008913">
    <property type="entry name" value="Znf_CHY"/>
</dbReference>
<dbReference type="PROSITE" id="PS51266">
    <property type="entry name" value="ZF_CHY"/>
    <property type="match status" value="1"/>
</dbReference>
<evidence type="ECO:0000256" key="6">
    <source>
        <dbReference type="SAM" id="MobiDB-lite"/>
    </source>
</evidence>
<dbReference type="EMBL" id="UYWY01020399">
    <property type="protein sequence ID" value="VDM41454.1"/>
    <property type="molecule type" value="Genomic_DNA"/>
</dbReference>